<dbReference type="InterPro" id="IPR011711">
    <property type="entry name" value="GntR_C"/>
</dbReference>
<feature type="domain" description="HTH gntR-type" evidence="4">
    <location>
        <begin position="1"/>
        <end position="68"/>
    </location>
</feature>
<comment type="caution">
    <text evidence="5">The sequence shown here is derived from an EMBL/GenBank/DDBJ whole genome shotgun (WGS) entry which is preliminary data.</text>
</comment>
<dbReference type="Pfam" id="PF00392">
    <property type="entry name" value="GntR"/>
    <property type="match status" value="1"/>
</dbReference>
<sequence>MNQQGPLADVLRQRIIDGDFAPGSRLSESALAEQFDVSRNTLREAFRVLAEQGLVEHIPHRGVSVASPTIADVIDIYRARRVIECTALRQSEPEHPAVQLMHDALAEAEEQLPHEDWRRIGSANMAFHDAIVALADSARLARTYRDVAAELRLVFLEIDEPRSLHEPFVRRNRAVLTALLERGPEAAAEELERYLTASERSVLGAFARMGHP</sequence>
<dbReference type="PANTHER" id="PTHR43537">
    <property type="entry name" value="TRANSCRIPTIONAL REGULATOR, GNTR FAMILY"/>
    <property type="match status" value="1"/>
</dbReference>
<evidence type="ECO:0000256" key="3">
    <source>
        <dbReference type="ARBA" id="ARBA00023163"/>
    </source>
</evidence>
<organism evidence="5 6">
    <name type="scientific">Microbacterium oxydans</name>
    <dbReference type="NCBI Taxonomy" id="82380"/>
    <lineage>
        <taxon>Bacteria</taxon>
        <taxon>Bacillati</taxon>
        <taxon>Actinomycetota</taxon>
        <taxon>Actinomycetes</taxon>
        <taxon>Micrococcales</taxon>
        <taxon>Microbacteriaceae</taxon>
        <taxon>Microbacterium</taxon>
    </lineage>
</organism>
<protein>
    <submittedName>
        <fullName evidence="5">Putative HTH-type transcriptional regulator YdfH</fullName>
    </submittedName>
</protein>
<evidence type="ECO:0000313" key="6">
    <source>
        <dbReference type="Proteomes" id="UP000033725"/>
    </source>
</evidence>
<name>A0A0F0KY91_9MICO</name>
<dbReference type="PANTHER" id="PTHR43537:SF45">
    <property type="entry name" value="GNTR FAMILY REGULATORY PROTEIN"/>
    <property type="match status" value="1"/>
</dbReference>
<dbReference type="Proteomes" id="UP000033725">
    <property type="component" value="Unassembled WGS sequence"/>
</dbReference>
<reference evidence="5 6" key="1">
    <citation type="submission" date="2015-02" db="EMBL/GenBank/DDBJ databases">
        <title>Draft genome sequences of ten Microbacterium spp. with emphasis on heavy metal contaminated environments.</title>
        <authorList>
            <person name="Corretto E."/>
        </authorList>
    </citation>
    <scope>NUCLEOTIDE SEQUENCE [LARGE SCALE GENOMIC DNA]</scope>
    <source>
        <strain evidence="5 6">BEL163</strain>
    </source>
</reference>
<dbReference type="RefSeq" id="WP_045262544.1">
    <property type="nucleotide sequence ID" value="NZ_JYIV01000016.1"/>
</dbReference>
<evidence type="ECO:0000256" key="2">
    <source>
        <dbReference type="ARBA" id="ARBA00023125"/>
    </source>
</evidence>
<dbReference type="PATRIC" id="fig|82380.10.peg.583"/>
<dbReference type="SUPFAM" id="SSF46785">
    <property type="entry name" value="Winged helix' DNA-binding domain"/>
    <property type="match status" value="1"/>
</dbReference>
<keyword evidence="2" id="KW-0238">DNA-binding</keyword>
<dbReference type="InterPro" id="IPR036388">
    <property type="entry name" value="WH-like_DNA-bd_sf"/>
</dbReference>
<dbReference type="GO" id="GO:0003677">
    <property type="term" value="F:DNA binding"/>
    <property type="evidence" value="ECO:0007669"/>
    <property type="project" value="UniProtKB-KW"/>
</dbReference>
<dbReference type="AlphaFoldDB" id="A0A0F0KY91"/>
<dbReference type="CDD" id="cd07377">
    <property type="entry name" value="WHTH_GntR"/>
    <property type="match status" value="1"/>
</dbReference>
<dbReference type="InterPro" id="IPR000524">
    <property type="entry name" value="Tscrpt_reg_HTH_GntR"/>
</dbReference>
<keyword evidence="1" id="KW-0805">Transcription regulation</keyword>
<dbReference type="Pfam" id="PF07729">
    <property type="entry name" value="FCD"/>
    <property type="match status" value="1"/>
</dbReference>
<dbReference type="SUPFAM" id="SSF48008">
    <property type="entry name" value="GntR ligand-binding domain-like"/>
    <property type="match status" value="1"/>
</dbReference>
<evidence type="ECO:0000256" key="1">
    <source>
        <dbReference type="ARBA" id="ARBA00023015"/>
    </source>
</evidence>
<evidence type="ECO:0000259" key="4">
    <source>
        <dbReference type="PROSITE" id="PS50949"/>
    </source>
</evidence>
<dbReference type="InterPro" id="IPR008920">
    <property type="entry name" value="TF_FadR/GntR_C"/>
</dbReference>
<proteinExistence type="predicted"/>
<gene>
    <name evidence="5" type="primary">ydfH_1</name>
    <name evidence="5" type="ORF">RN51_00586</name>
</gene>
<dbReference type="PRINTS" id="PR00035">
    <property type="entry name" value="HTHGNTR"/>
</dbReference>
<dbReference type="Gene3D" id="1.20.120.530">
    <property type="entry name" value="GntR ligand-binding domain-like"/>
    <property type="match status" value="1"/>
</dbReference>
<dbReference type="SMART" id="SM00345">
    <property type="entry name" value="HTH_GNTR"/>
    <property type="match status" value="1"/>
</dbReference>
<keyword evidence="3" id="KW-0804">Transcription</keyword>
<evidence type="ECO:0000313" key="5">
    <source>
        <dbReference type="EMBL" id="KJL25449.1"/>
    </source>
</evidence>
<dbReference type="PROSITE" id="PS50949">
    <property type="entry name" value="HTH_GNTR"/>
    <property type="match status" value="1"/>
</dbReference>
<dbReference type="SMART" id="SM00895">
    <property type="entry name" value="FCD"/>
    <property type="match status" value="1"/>
</dbReference>
<accession>A0A0F0KY91</accession>
<dbReference type="GO" id="GO:0003700">
    <property type="term" value="F:DNA-binding transcription factor activity"/>
    <property type="evidence" value="ECO:0007669"/>
    <property type="project" value="InterPro"/>
</dbReference>
<dbReference type="OrthoDB" id="5243844at2"/>
<dbReference type="EMBL" id="JYIV01000016">
    <property type="protein sequence ID" value="KJL25449.1"/>
    <property type="molecule type" value="Genomic_DNA"/>
</dbReference>
<dbReference type="InterPro" id="IPR036390">
    <property type="entry name" value="WH_DNA-bd_sf"/>
</dbReference>
<dbReference type="Gene3D" id="1.10.10.10">
    <property type="entry name" value="Winged helix-like DNA-binding domain superfamily/Winged helix DNA-binding domain"/>
    <property type="match status" value="1"/>
</dbReference>